<evidence type="ECO:0000313" key="3">
    <source>
        <dbReference type="Proteomes" id="UP000646365"/>
    </source>
</evidence>
<keyword evidence="3" id="KW-1185">Reference proteome</keyword>
<name>A0A8J2YW23_9PROT</name>
<dbReference type="Proteomes" id="UP000646365">
    <property type="component" value="Unassembled WGS sequence"/>
</dbReference>
<proteinExistence type="predicted"/>
<comment type="caution">
    <text evidence="2">The sequence shown here is derived from an EMBL/GenBank/DDBJ whole genome shotgun (WGS) entry which is preliminary data.</text>
</comment>
<accession>A0A8J2YW23</accession>
<dbReference type="AlphaFoldDB" id="A0A8J2YW23"/>
<evidence type="ECO:0000256" key="1">
    <source>
        <dbReference type="SAM" id="SignalP"/>
    </source>
</evidence>
<feature type="signal peptide" evidence="1">
    <location>
        <begin position="1"/>
        <end position="25"/>
    </location>
</feature>
<reference evidence="2" key="2">
    <citation type="submission" date="2020-09" db="EMBL/GenBank/DDBJ databases">
        <authorList>
            <person name="Sun Q."/>
            <person name="Zhou Y."/>
        </authorList>
    </citation>
    <scope>NUCLEOTIDE SEQUENCE</scope>
    <source>
        <strain evidence="2">CGMCC 1.15725</strain>
    </source>
</reference>
<protein>
    <submittedName>
        <fullName evidence="2">Uncharacterized protein</fullName>
    </submittedName>
</protein>
<evidence type="ECO:0000313" key="2">
    <source>
        <dbReference type="EMBL" id="GGF29301.1"/>
    </source>
</evidence>
<organism evidence="2 3">
    <name type="scientific">Aliidongia dinghuensis</name>
    <dbReference type="NCBI Taxonomy" id="1867774"/>
    <lineage>
        <taxon>Bacteria</taxon>
        <taxon>Pseudomonadati</taxon>
        <taxon>Pseudomonadota</taxon>
        <taxon>Alphaproteobacteria</taxon>
        <taxon>Rhodospirillales</taxon>
        <taxon>Dongiaceae</taxon>
        <taxon>Aliidongia</taxon>
    </lineage>
</organism>
<reference evidence="2" key="1">
    <citation type="journal article" date="2014" name="Int. J. Syst. Evol. Microbiol.">
        <title>Complete genome sequence of Corynebacterium casei LMG S-19264T (=DSM 44701T), isolated from a smear-ripened cheese.</title>
        <authorList>
            <consortium name="US DOE Joint Genome Institute (JGI-PGF)"/>
            <person name="Walter F."/>
            <person name="Albersmeier A."/>
            <person name="Kalinowski J."/>
            <person name="Ruckert C."/>
        </authorList>
    </citation>
    <scope>NUCLEOTIDE SEQUENCE</scope>
    <source>
        <strain evidence="2">CGMCC 1.15725</strain>
    </source>
</reference>
<keyword evidence="1" id="KW-0732">Signal</keyword>
<gene>
    <name evidence="2" type="ORF">GCM10011611_39180</name>
</gene>
<sequence>MRNMASLKNVALGILAGVWAMGAEAQEIPLYAAPDLGIKTSGGAGAELAKPFEDPLPIVTKSGDARHKAELSSCQDWLDLKERIVGSDSDSDYKVVKYQAVLCAGLALLARATPAKETALPPDFLNARDLKDYPGSLWPDLLAEGTPAAGNSTPTLKTATGIAAFKVEDHRRLAVVKASQKLTLTLLARGDFDHSGWESAVFSLEGQVSGSRISTTRLVVLTRHAPDAPFVEVPLGTLLPGK</sequence>
<dbReference type="EMBL" id="BMJQ01000010">
    <property type="protein sequence ID" value="GGF29301.1"/>
    <property type="molecule type" value="Genomic_DNA"/>
</dbReference>
<feature type="chain" id="PRO_5035298528" evidence="1">
    <location>
        <begin position="26"/>
        <end position="242"/>
    </location>
</feature>